<keyword evidence="3" id="KW-0145">Chemotaxis</keyword>
<dbReference type="InterPro" id="IPR004089">
    <property type="entry name" value="MCPsignal_dom"/>
</dbReference>
<dbReference type="Pfam" id="PF17200">
    <property type="entry name" value="sCache_2"/>
    <property type="match status" value="1"/>
</dbReference>
<organism evidence="12 13">
    <name type="scientific">Pseudaquabacterium inlustre</name>
    <dbReference type="NCBI Taxonomy" id="2984192"/>
    <lineage>
        <taxon>Bacteria</taxon>
        <taxon>Pseudomonadati</taxon>
        <taxon>Pseudomonadota</taxon>
        <taxon>Betaproteobacteria</taxon>
        <taxon>Burkholderiales</taxon>
        <taxon>Sphaerotilaceae</taxon>
        <taxon>Pseudaquabacterium</taxon>
    </lineage>
</organism>
<evidence type="ECO:0000259" key="11">
    <source>
        <dbReference type="PROSITE" id="PS50885"/>
    </source>
</evidence>
<comment type="subcellular location">
    <subcellularLocation>
        <location evidence="1">Cell membrane</location>
        <topology evidence="1">Multi-pass membrane protein</topology>
    </subcellularLocation>
</comment>
<name>A0ABU9CJ95_9BURK</name>
<dbReference type="InterPro" id="IPR051310">
    <property type="entry name" value="MCP_chemotaxis"/>
</dbReference>
<keyword evidence="8" id="KW-0807">Transducer</keyword>
<dbReference type="CDD" id="cd11386">
    <property type="entry name" value="MCP_signal"/>
    <property type="match status" value="1"/>
</dbReference>
<dbReference type="SUPFAM" id="SSF58104">
    <property type="entry name" value="Methyl-accepting chemotaxis protein (MCP) signaling domain"/>
    <property type="match status" value="1"/>
</dbReference>
<dbReference type="PANTHER" id="PTHR43531:SF11">
    <property type="entry name" value="METHYL-ACCEPTING CHEMOTAXIS PROTEIN 3"/>
    <property type="match status" value="1"/>
</dbReference>
<dbReference type="EMBL" id="JBBUTH010000004">
    <property type="protein sequence ID" value="MEK8050642.1"/>
    <property type="molecule type" value="Genomic_DNA"/>
</dbReference>
<dbReference type="PROSITE" id="PS50885">
    <property type="entry name" value="HAMP"/>
    <property type="match status" value="1"/>
</dbReference>
<reference evidence="12 13" key="1">
    <citation type="submission" date="2024-04" db="EMBL/GenBank/DDBJ databases">
        <title>Novel species of the genus Ideonella isolated from streams.</title>
        <authorList>
            <person name="Lu H."/>
        </authorList>
    </citation>
    <scope>NUCLEOTIDE SEQUENCE [LARGE SCALE GENOMIC DNA]</scope>
    <source>
        <strain evidence="12 13">DXS22W</strain>
    </source>
</reference>
<evidence type="ECO:0000256" key="4">
    <source>
        <dbReference type="ARBA" id="ARBA00022692"/>
    </source>
</evidence>
<protein>
    <submittedName>
        <fullName evidence="12">Methyl-accepting chemotaxis protein</fullName>
    </submittedName>
</protein>
<dbReference type="Gene3D" id="3.30.450.20">
    <property type="entry name" value="PAS domain"/>
    <property type="match status" value="1"/>
</dbReference>
<comment type="similarity">
    <text evidence="7">Belongs to the methyl-accepting chemotaxis (MCP) protein family.</text>
</comment>
<comment type="caution">
    <text evidence="12">The sequence shown here is derived from an EMBL/GenBank/DDBJ whole genome shotgun (WGS) entry which is preliminary data.</text>
</comment>
<dbReference type="CDD" id="cd06225">
    <property type="entry name" value="HAMP"/>
    <property type="match status" value="1"/>
</dbReference>
<keyword evidence="5 9" id="KW-1133">Transmembrane helix</keyword>
<proteinExistence type="inferred from homology"/>
<keyword evidence="6 9" id="KW-0472">Membrane</keyword>
<keyword evidence="4 9" id="KW-0812">Transmembrane</keyword>
<evidence type="ECO:0000256" key="2">
    <source>
        <dbReference type="ARBA" id="ARBA00022475"/>
    </source>
</evidence>
<evidence type="ECO:0000256" key="5">
    <source>
        <dbReference type="ARBA" id="ARBA00022989"/>
    </source>
</evidence>
<feature type="domain" description="HAMP" evidence="11">
    <location>
        <begin position="343"/>
        <end position="390"/>
    </location>
</feature>
<evidence type="ECO:0000256" key="3">
    <source>
        <dbReference type="ARBA" id="ARBA00022500"/>
    </source>
</evidence>
<evidence type="ECO:0000259" key="10">
    <source>
        <dbReference type="PROSITE" id="PS50111"/>
    </source>
</evidence>
<evidence type="ECO:0000256" key="8">
    <source>
        <dbReference type="PROSITE-ProRule" id="PRU00284"/>
    </source>
</evidence>
<evidence type="ECO:0000313" key="13">
    <source>
        <dbReference type="Proteomes" id="UP001365405"/>
    </source>
</evidence>
<dbReference type="InterPro" id="IPR003660">
    <property type="entry name" value="HAMP_dom"/>
</dbReference>
<gene>
    <name evidence="12" type="ORF">AACH10_10360</name>
</gene>
<dbReference type="PRINTS" id="PR00260">
    <property type="entry name" value="CHEMTRNSDUCR"/>
</dbReference>
<dbReference type="SMART" id="SM00304">
    <property type="entry name" value="HAMP"/>
    <property type="match status" value="1"/>
</dbReference>
<dbReference type="Proteomes" id="UP001365405">
    <property type="component" value="Unassembled WGS sequence"/>
</dbReference>
<dbReference type="InterPro" id="IPR004090">
    <property type="entry name" value="Chemotax_Me-accpt_rcpt"/>
</dbReference>
<dbReference type="RefSeq" id="WP_341410312.1">
    <property type="nucleotide sequence ID" value="NZ_JBBUTH010000004.1"/>
</dbReference>
<sequence length="772" mass="81630">MSPLRPGVKLMRRLNIPVKMGLMGLLLAVPMLVTLLATSQRAAADLAVVQLERSGARVVATLIEAVTAMQTLRDLNMRALSGDAAARGRLPDAARALTEALARVDQTHAESGGFDLPAQWTQARDAARALAEKPGEGRRDVLFAQYGTQVELLRQAVLHVGERSGLLLDPEAASYYLMDLSVQRMVPWLEALATARGQGAAVLARGDAGAGERATLIGRADTLRRQLDDVAFSIGALSRTGHAAPESWAAARDESQALAERLRKVFGAEAIEGEPGPFFDAATVAIGNTRALNTQAMAALQHALATREAGLWRSTFLHLGIAGLGIALTAYLALAFYVSFHGALRALHAGVDKVAEGDLSHHIEIRGGDELSQIGSMVERMNNRLSAMVAEIRSSAVRVGMSGEQVSNSSQMLAIRTDAQAASLRQAVSTVGQLSEAVAMNAQSANHLSELTDRLRQQAEDGGQAMHQAVGSMADLEAGSRRVGEIIGTIDGIAFQTNILALNAAVEAARAGEAGRGFAVVAAEVRSLAQRSAAAAGEVRTLIARSTEQVDASVARTRQVGDALESLVGGVREVSLALREIAAASTRQSADLKEMSASVNALDEITRENAAMVDVSTVASHELVDRAQRLSGAVASIRLRQGSADEARSLVTRALALIKSQGLSGAAAALHSAEQGFVDRDLYVWVIDREGRYVLHGAKPENEGKRVHEIPGIDGDRFVADIWAVPEGGGWVEYDIVNPQTGAVQPKASYVLPLDARQVVGCGVYRHESVPA</sequence>
<evidence type="ECO:0000256" key="1">
    <source>
        <dbReference type="ARBA" id="ARBA00004651"/>
    </source>
</evidence>
<evidence type="ECO:0000256" key="6">
    <source>
        <dbReference type="ARBA" id="ARBA00023136"/>
    </source>
</evidence>
<dbReference type="SMART" id="SM01049">
    <property type="entry name" value="Cache_2"/>
    <property type="match status" value="1"/>
</dbReference>
<dbReference type="InterPro" id="IPR033480">
    <property type="entry name" value="sCache_2"/>
</dbReference>
<feature type="transmembrane region" description="Helical" evidence="9">
    <location>
        <begin position="316"/>
        <end position="338"/>
    </location>
</feature>
<evidence type="ECO:0000256" key="7">
    <source>
        <dbReference type="ARBA" id="ARBA00029447"/>
    </source>
</evidence>
<feature type="domain" description="Methyl-accepting transducer" evidence="10">
    <location>
        <begin position="395"/>
        <end position="624"/>
    </location>
</feature>
<dbReference type="PANTHER" id="PTHR43531">
    <property type="entry name" value="PROTEIN ICFG"/>
    <property type="match status" value="1"/>
</dbReference>
<dbReference type="Pfam" id="PF00672">
    <property type="entry name" value="HAMP"/>
    <property type="match status" value="1"/>
</dbReference>
<dbReference type="SMART" id="SM00283">
    <property type="entry name" value="MA"/>
    <property type="match status" value="1"/>
</dbReference>
<keyword evidence="13" id="KW-1185">Reference proteome</keyword>
<keyword evidence="2" id="KW-1003">Cell membrane</keyword>
<dbReference type="PROSITE" id="PS50111">
    <property type="entry name" value="CHEMOTAXIS_TRANSDUC_2"/>
    <property type="match status" value="1"/>
</dbReference>
<evidence type="ECO:0000256" key="9">
    <source>
        <dbReference type="SAM" id="Phobius"/>
    </source>
</evidence>
<dbReference type="Pfam" id="PF00015">
    <property type="entry name" value="MCPsignal"/>
    <property type="match status" value="1"/>
</dbReference>
<evidence type="ECO:0000313" key="12">
    <source>
        <dbReference type="EMBL" id="MEK8050642.1"/>
    </source>
</evidence>
<dbReference type="Gene3D" id="1.10.287.950">
    <property type="entry name" value="Methyl-accepting chemotaxis protein"/>
    <property type="match status" value="1"/>
</dbReference>
<accession>A0ABU9CJ95</accession>